<feature type="domain" description="Transposable element P transposase-like RNase H" evidence="1">
    <location>
        <begin position="1"/>
        <end position="64"/>
    </location>
</feature>
<gene>
    <name evidence="2" type="ORF">ABEB36_012599</name>
</gene>
<dbReference type="Proteomes" id="UP001566132">
    <property type="component" value="Unassembled WGS sequence"/>
</dbReference>
<evidence type="ECO:0000313" key="2">
    <source>
        <dbReference type="EMBL" id="KAL1492108.1"/>
    </source>
</evidence>
<keyword evidence="3" id="KW-1185">Reference proteome</keyword>
<proteinExistence type="predicted"/>
<sequence>MFQGICRKWKQPVAYFFANNACSSSNLRRILCEIIDAGVEIAGLNIVGTVCDMGTTNVKALKEMNSCSKRPYIERKGKRIYTMFDPPHLLKCTVSLFRKHNVLLPVNLPNENKIMEAKFEDIRTAYEIDVNTPLVFRARHKIRENHLAPIMKFAMKVV</sequence>
<reference evidence="2 3" key="1">
    <citation type="submission" date="2024-05" db="EMBL/GenBank/DDBJ databases">
        <title>Genetic variation in Jamaican populations of the coffee berry borer (Hypothenemus hampei).</title>
        <authorList>
            <person name="Errbii M."/>
            <person name="Myrie A."/>
        </authorList>
    </citation>
    <scope>NUCLEOTIDE SEQUENCE [LARGE SCALE GENOMIC DNA]</scope>
    <source>
        <strain evidence="2">JA-Hopewell-2020-01-JO</strain>
        <tissue evidence="2">Whole body</tissue>
    </source>
</reference>
<name>A0ABD1EBT7_HYPHA</name>
<dbReference type="AlphaFoldDB" id="A0ABD1EBT7"/>
<organism evidence="2 3">
    <name type="scientific">Hypothenemus hampei</name>
    <name type="common">Coffee berry borer</name>
    <dbReference type="NCBI Taxonomy" id="57062"/>
    <lineage>
        <taxon>Eukaryota</taxon>
        <taxon>Metazoa</taxon>
        <taxon>Ecdysozoa</taxon>
        <taxon>Arthropoda</taxon>
        <taxon>Hexapoda</taxon>
        <taxon>Insecta</taxon>
        <taxon>Pterygota</taxon>
        <taxon>Neoptera</taxon>
        <taxon>Endopterygota</taxon>
        <taxon>Coleoptera</taxon>
        <taxon>Polyphaga</taxon>
        <taxon>Cucujiformia</taxon>
        <taxon>Curculionidae</taxon>
        <taxon>Scolytinae</taxon>
        <taxon>Hypothenemus</taxon>
    </lineage>
</organism>
<dbReference type="InterPro" id="IPR048365">
    <property type="entry name" value="TNP-like_RNaseH_N"/>
</dbReference>
<dbReference type="EMBL" id="JBDJPC010000009">
    <property type="protein sequence ID" value="KAL1492108.1"/>
    <property type="molecule type" value="Genomic_DNA"/>
</dbReference>
<evidence type="ECO:0000259" key="1">
    <source>
        <dbReference type="Pfam" id="PF21787"/>
    </source>
</evidence>
<accession>A0ABD1EBT7</accession>
<dbReference type="Pfam" id="PF21787">
    <property type="entry name" value="TNP-like_RNaseH_N"/>
    <property type="match status" value="1"/>
</dbReference>
<evidence type="ECO:0000313" key="3">
    <source>
        <dbReference type="Proteomes" id="UP001566132"/>
    </source>
</evidence>
<protein>
    <recommendedName>
        <fullName evidence="1">Transposable element P transposase-like RNase H domain-containing protein</fullName>
    </recommendedName>
</protein>
<comment type="caution">
    <text evidence="2">The sequence shown here is derived from an EMBL/GenBank/DDBJ whole genome shotgun (WGS) entry which is preliminary data.</text>
</comment>